<organism evidence="2 3">
    <name type="scientific">Nannocystis punicea</name>
    <dbReference type="NCBI Taxonomy" id="2995304"/>
    <lineage>
        <taxon>Bacteria</taxon>
        <taxon>Pseudomonadati</taxon>
        <taxon>Myxococcota</taxon>
        <taxon>Polyangia</taxon>
        <taxon>Nannocystales</taxon>
        <taxon>Nannocystaceae</taxon>
        <taxon>Nannocystis</taxon>
    </lineage>
</organism>
<dbReference type="Pfam" id="PF03537">
    <property type="entry name" value="Glyco_hydro_114"/>
    <property type="match status" value="1"/>
</dbReference>
<dbReference type="InterPro" id="IPR013785">
    <property type="entry name" value="Aldolase_TIM"/>
</dbReference>
<dbReference type="Gene3D" id="3.20.20.70">
    <property type="entry name" value="Aldolase class I"/>
    <property type="match status" value="1"/>
</dbReference>
<evidence type="ECO:0000259" key="1">
    <source>
        <dbReference type="Pfam" id="PF03537"/>
    </source>
</evidence>
<proteinExistence type="predicted"/>
<dbReference type="EMBL" id="CP114040">
    <property type="protein sequence ID" value="WAS90482.1"/>
    <property type="molecule type" value="Genomic_DNA"/>
</dbReference>
<dbReference type="Proteomes" id="UP001164459">
    <property type="component" value="Chromosome"/>
</dbReference>
<feature type="domain" description="Glycoside-hydrolase family GH114 TIM-barrel" evidence="1">
    <location>
        <begin position="61"/>
        <end position="275"/>
    </location>
</feature>
<reference evidence="2" key="1">
    <citation type="submission" date="2022-11" db="EMBL/GenBank/DDBJ databases">
        <title>Minimal conservation of predation-associated metabolite biosynthetic gene clusters underscores biosynthetic potential of Myxococcota including descriptions for ten novel species: Archangium lansinium sp. nov., Myxococcus landrumus sp. nov., Nannocystis bai.</title>
        <authorList>
            <person name="Ahearne A."/>
            <person name="Stevens C."/>
            <person name="Dowd S."/>
        </authorList>
    </citation>
    <scope>NUCLEOTIDE SEQUENCE</scope>
    <source>
        <strain evidence="2">Fl3</strain>
    </source>
</reference>
<name>A0ABY7GU48_9BACT</name>
<keyword evidence="3" id="KW-1185">Reference proteome</keyword>
<evidence type="ECO:0000313" key="2">
    <source>
        <dbReference type="EMBL" id="WAS90482.1"/>
    </source>
</evidence>
<dbReference type="SUPFAM" id="SSF51445">
    <property type="entry name" value="(Trans)glycosidases"/>
    <property type="match status" value="1"/>
</dbReference>
<accession>A0ABY7GU48</accession>
<gene>
    <name evidence="2" type="ORF">O0S08_30205</name>
</gene>
<protein>
    <submittedName>
        <fullName evidence="2">Endo alpha-1,4 polygalactosaminidase</fullName>
    </submittedName>
</protein>
<dbReference type="PANTHER" id="PTHR35273">
    <property type="entry name" value="ALPHA-1,4 POLYGALACTOSAMINIDASE, PUTATIVE (AFU_ORTHOLOGUE AFUA_3G07890)-RELATED"/>
    <property type="match status" value="1"/>
</dbReference>
<dbReference type="InterPro" id="IPR004352">
    <property type="entry name" value="GH114_TIM-barrel"/>
</dbReference>
<dbReference type="PANTHER" id="PTHR35273:SF2">
    <property type="entry name" value="ALPHA-GALACTOSIDASE"/>
    <property type="match status" value="1"/>
</dbReference>
<dbReference type="RefSeq" id="WP_269032809.1">
    <property type="nucleotide sequence ID" value="NZ_CP114040.1"/>
</dbReference>
<sequence length="288" mass="30569">MFALVGAGLAGMMGAMNRRHALLILTLGACGSSGSQPGDTDTGSETGTPAGVLLPPANVAFDYQLGGAYPLPAGVGVVSRDRNDPPAASAYNICYVNGFQIQPDEESFWQGEHPDLVLRDDQGMPVIDADWDEMLIDVGSDEKRAAVAAIVGDWIAGCATDGYDAIEIDNLDSYSRSGGRLDEDDAVLAMRLFADAAHAAGLAIAQKNSAELVGRRSEMGTDFVVAEECNRYSECDVYTDAYGDHVLVIEYRMNDFDAGCADFPGLSIVLRDLELVTPDDGAYVYDGC</sequence>
<evidence type="ECO:0000313" key="3">
    <source>
        <dbReference type="Proteomes" id="UP001164459"/>
    </source>
</evidence>
<dbReference type="InterPro" id="IPR017853">
    <property type="entry name" value="GH"/>
</dbReference>